<dbReference type="Proteomes" id="UP000442334">
    <property type="component" value="Unassembled WGS sequence"/>
</dbReference>
<evidence type="ECO:0000313" key="9">
    <source>
        <dbReference type="EMBL" id="MDC1903222.1"/>
    </source>
</evidence>
<dbReference type="EMBL" id="JAQNSI010000600">
    <property type="protein sequence ID" value="MDC1903222.1"/>
    <property type="molecule type" value="Genomic_DNA"/>
</dbReference>
<reference evidence="14 15" key="2">
    <citation type="journal article" date="2019" name="Nat. Med.">
        <title>A library of human gut bacterial isolates paired with longitudinal multiomics data enables mechanistic microbiome research.</title>
        <authorList>
            <person name="Poyet M."/>
            <person name="Groussin M."/>
            <person name="Gibbons S.M."/>
            <person name="Avila-Pacheco J."/>
            <person name="Jiang X."/>
            <person name="Kearney S.M."/>
            <person name="Perrotta A.R."/>
            <person name="Berdy B."/>
            <person name="Zhao S."/>
            <person name="Lieberman T.D."/>
            <person name="Swanson P.K."/>
            <person name="Smith M."/>
            <person name="Roesemann S."/>
            <person name="Alexander J.E."/>
            <person name="Rich S.A."/>
            <person name="Livny J."/>
            <person name="Vlamakis H."/>
            <person name="Clish C."/>
            <person name="Bullock K."/>
            <person name="Deik A."/>
            <person name="Scott J."/>
            <person name="Pierce K.A."/>
            <person name="Xavier R.J."/>
            <person name="Alm E.J."/>
        </authorList>
    </citation>
    <scope>NUCLEOTIDE SEQUENCE [LARGE SCALE GENOMIC DNA]</scope>
    <source>
        <strain evidence="6 17">BIOML-A21</strain>
        <strain evidence="4 16">BIOML-A36</strain>
        <strain evidence="5 15">BIOML-A37</strain>
        <strain evidence="7 18">BIOML-A5</strain>
        <strain evidence="8 14">BIOML-A6</strain>
    </source>
</reference>
<evidence type="ECO:0000313" key="13">
    <source>
        <dbReference type="Proteomes" id="UP000283684"/>
    </source>
</evidence>
<evidence type="ECO:0000313" key="15">
    <source>
        <dbReference type="Proteomes" id="UP000438773"/>
    </source>
</evidence>
<evidence type="ECO:0000256" key="1">
    <source>
        <dbReference type="ARBA" id="ARBA00022676"/>
    </source>
</evidence>
<gene>
    <name evidence="11" type="ORF">DW758_00160</name>
    <name evidence="10" type="ORF">DW988_17520</name>
    <name evidence="8" type="ORF">GAP41_02820</name>
    <name evidence="7" type="ORF">GAP47_07630</name>
    <name evidence="6" type="ORF">GAQ34_15350</name>
    <name evidence="4" type="ORF">GAQ70_04090</name>
    <name evidence="5" type="ORF">GAQ75_07125</name>
    <name evidence="9" type="ORF">POZ10_21675</name>
</gene>
<dbReference type="EC" id="2.4.-.-" evidence="9"/>
<dbReference type="Proteomes" id="UP000283684">
    <property type="component" value="Unassembled WGS sequence"/>
</dbReference>
<dbReference type="SUPFAM" id="SSF53448">
    <property type="entry name" value="Nucleotide-diphospho-sugar transferases"/>
    <property type="match status" value="1"/>
</dbReference>
<dbReference type="EMBL" id="WCTM01000002">
    <property type="protein sequence ID" value="KAB4245216.1"/>
    <property type="molecule type" value="Genomic_DNA"/>
</dbReference>
<evidence type="ECO:0000313" key="16">
    <source>
        <dbReference type="Proteomes" id="UP000441711"/>
    </source>
</evidence>
<evidence type="ECO:0000313" key="18">
    <source>
        <dbReference type="Proteomes" id="UP000462376"/>
    </source>
</evidence>
<proteinExistence type="predicted"/>
<dbReference type="EMBL" id="WCUP01000003">
    <property type="protein sequence ID" value="KAB4110612.1"/>
    <property type="molecule type" value="Genomic_DNA"/>
</dbReference>
<dbReference type="PANTHER" id="PTHR22916">
    <property type="entry name" value="GLYCOSYLTRANSFERASE"/>
    <property type="match status" value="1"/>
</dbReference>
<reference evidence="12 13" key="1">
    <citation type="submission" date="2018-08" db="EMBL/GenBank/DDBJ databases">
        <title>A genome reference for cultivated species of the human gut microbiota.</title>
        <authorList>
            <person name="Zou Y."/>
            <person name="Xue W."/>
            <person name="Luo G."/>
        </authorList>
    </citation>
    <scope>NUCLEOTIDE SEQUENCE [LARGE SCALE GENOMIC DNA]</scope>
    <source>
        <strain evidence="11 12">AM29-12AC</strain>
        <strain evidence="10 13">AM50-4</strain>
    </source>
</reference>
<evidence type="ECO:0000256" key="2">
    <source>
        <dbReference type="ARBA" id="ARBA00022679"/>
    </source>
</evidence>
<dbReference type="Gene3D" id="3.90.550.10">
    <property type="entry name" value="Spore Coat Polysaccharide Biosynthesis Protein SpsA, Chain A"/>
    <property type="match status" value="1"/>
</dbReference>
<dbReference type="Proteomes" id="UP000462376">
    <property type="component" value="Unassembled WGS sequence"/>
</dbReference>
<dbReference type="Proteomes" id="UP000431575">
    <property type="component" value="Unassembled WGS sequence"/>
</dbReference>
<dbReference type="InterPro" id="IPR001173">
    <property type="entry name" value="Glyco_trans_2-like"/>
</dbReference>
<dbReference type="Proteomes" id="UP000441711">
    <property type="component" value="Unassembled WGS sequence"/>
</dbReference>
<dbReference type="GO" id="GO:0016758">
    <property type="term" value="F:hexosyltransferase activity"/>
    <property type="evidence" value="ECO:0007669"/>
    <property type="project" value="UniProtKB-ARBA"/>
</dbReference>
<evidence type="ECO:0000313" key="4">
    <source>
        <dbReference type="EMBL" id="KAB4110612.1"/>
    </source>
</evidence>
<dbReference type="InterPro" id="IPR029044">
    <property type="entry name" value="Nucleotide-diphossugar_trans"/>
</dbReference>
<feature type="domain" description="Glycosyltransferase 2-like" evidence="3">
    <location>
        <begin position="8"/>
        <end position="174"/>
    </location>
</feature>
<protein>
    <submittedName>
        <fullName evidence="9">Glycosyltransferase</fullName>
        <ecNumber evidence="9">2.4.-.-</ecNumber>
    </submittedName>
</protein>
<reference evidence="9" key="3">
    <citation type="submission" date="2022-10" db="EMBL/GenBank/DDBJ databases">
        <title>Human gut microbiome strain richness.</title>
        <authorList>
            <person name="Chen-Liaw A."/>
        </authorList>
    </citation>
    <scope>NUCLEOTIDE SEQUENCE</scope>
    <source>
        <strain evidence="9">1001713st1_F9_1001713B170221_170320</strain>
    </source>
</reference>
<evidence type="ECO:0000313" key="19">
    <source>
        <dbReference type="Proteomes" id="UP001222603"/>
    </source>
</evidence>
<dbReference type="Proteomes" id="UP000438773">
    <property type="component" value="Unassembled WGS sequence"/>
</dbReference>
<evidence type="ECO:0000313" key="8">
    <source>
        <dbReference type="EMBL" id="KAB4245216.1"/>
    </source>
</evidence>
<dbReference type="AlphaFoldDB" id="A0A139JYZ8"/>
<dbReference type="RefSeq" id="WP_016273924.1">
    <property type="nucleotide sequence ID" value="NZ_BAABXG010000002.1"/>
</dbReference>
<evidence type="ECO:0000313" key="12">
    <source>
        <dbReference type="Proteomes" id="UP000283601"/>
    </source>
</evidence>
<evidence type="ECO:0000313" key="11">
    <source>
        <dbReference type="EMBL" id="RHE25532.1"/>
    </source>
</evidence>
<dbReference type="Proteomes" id="UP000283601">
    <property type="component" value="Unassembled WGS sequence"/>
</dbReference>
<dbReference type="Proteomes" id="UP001222603">
    <property type="component" value="Unassembled WGS sequence"/>
</dbReference>
<name>A0A139JYZ8_BACUN</name>
<evidence type="ECO:0000313" key="6">
    <source>
        <dbReference type="EMBL" id="KAB4183467.1"/>
    </source>
</evidence>
<evidence type="ECO:0000313" key="17">
    <source>
        <dbReference type="Proteomes" id="UP000442334"/>
    </source>
</evidence>
<dbReference type="EMBL" id="WCTL01000005">
    <property type="protein sequence ID" value="KAB4237786.1"/>
    <property type="molecule type" value="Genomic_DNA"/>
</dbReference>
<keyword evidence="1 9" id="KW-0328">Glycosyltransferase</keyword>
<accession>A0A139JYZ8</accession>
<dbReference type="EMBL" id="QSJZ01000001">
    <property type="protein sequence ID" value="RHE25532.1"/>
    <property type="molecule type" value="Genomic_DNA"/>
</dbReference>
<comment type="caution">
    <text evidence="9">The sequence shown here is derived from an EMBL/GenBank/DDBJ whole genome shotgun (WGS) entry which is preliminary data.</text>
</comment>
<sequence length="347" mass="41101">MSNVPEISIIVPVYKVEEYLSQCIDSILVQTFTNFELLLVDDGSPDRCGEMCEEYAQKDERIRVFHQENAGVSTARNKGLAEAYGKYIVFVDSDDYILPAYLEDLYNELSEHKGSGVVIESVIKLYPNGVMQPSVFPNLDFSSEDRFRVLTDLVDKNIGYPHSKIYSRDIIKKYSLSFLSSISLLEDFFFLLDYIQYADFILIRNISNYIYRVEYSDTALSVCNKSLKEECEIFQNYYYRVILYQQEYNLKADDLQLVWKELKIFFHRILLSLYVSLPKESYKLRKTFLKSLVLTYSDWIKYCFRPDYLSDRIARFLLLNRCYLFFDLWMRGLLKIQFVYMFGSKRK</sequence>
<dbReference type="PANTHER" id="PTHR22916:SF51">
    <property type="entry name" value="GLYCOSYLTRANSFERASE EPSH-RELATED"/>
    <property type="match status" value="1"/>
</dbReference>
<dbReference type="EMBL" id="QSEE01000021">
    <property type="protein sequence ID" value="RGZ45458.1"/>
    <property type="molecule type" value="Genomic_DNA"/>
</dbReference>
<dbReference type="EMBL" id="WCUA01000019">
    <property type="protein sequence ID" value="KAB4183467.1"/>
    <property type="molecule type" value="Genomic_DNA"/>
</dbReference>
<evidence type="ECO:0000313" key="5">
    <source>
        <dbReference type="EMBL" id="KAB4125554.1"/>
    </source>
</evidence>
<evidence type="ECO:0000313" key="14">
    <source>
        <dbReference type="Proteomes" id="UP000431575"/>
    </source>
</evidence>
<evidence type="ECO:0000313" key="10">
    <source>
        <dbReference type="EMBL" id="RGZ45458.1"/>
    </source>
</evidence>
<dbReference type="EMBL" id="WCUQ01000004">
    <property type="protein sequence ID" value="KAB4125554.1"/>
    <property type="molecule type" value="Genomic_DNA"/>
</dbReference>
<dbReference type="CDD" id="cd00761">
    <property type="entry name" value="Glyco_tranf_GTA_type"/>
    <property type="match status" value="1"/>
</dbReference>
<evidence type="ECO:0000259" key="3">
    <source>
        <dbReference type="Pfam" id="PF00535"/>
    </source>
</evidence>
<dbReference type="Pfam" id="PF00535">
    <property type="entry name" value="Glycos_transf_2"/>
    <property type="match status" value="1"/>
</dbReference>
<organism evidence="9 19">
    <name type="scientific">Bacteroides uniformis</name>
    <dbReference type="NCBI Taxonomy" id="820"/>
    <lineage>
        <taxon>Bacteria</taxon>
        <taxon>Pseudomonadati</taxon>
        <taxon>Bacteroidota</taxon>
        <taxon>Bacteroidia</taxon>
        <taxon>Bacteroidales</taxon>
        <taxon>Bacteroidaceae</taxon>
        <taxon>Bacteroides</taxon>
    </lineage>
</organism>
<evidence type="ECO:0000313" key="7">
    <source>
        <dbReference type="EMBL" id="KAB4237786.1"/>
    </source>
</evidence>
<keyword evidence="2 9" id="KW-0808">Transferase</keyword>